<accession>A0A5S9PV00</accession>
<feature type="compositionally biased region" description="Basic and acidic residues" evidence="3">
    <location>
        <begin position="9"/>
        <end position="37"/>
    </location>
</feature>
<evidence type="ECO:0000256" key="1">
    <source>
        <dbReference type="ARBA" id="ARBA00008270"/>
    </source>
</evidence>
<protein>
    <submittedName>
        <fullName evidence="4">Uncharacterized protein</fullName>
    </submittedName>
</protein>
<evidence type="ECO:0000256" key="3">
    <source>
        <dbReference type="SAM" id="MobiDB-lite"/>
    </source>
</evidence>
<feature type="region of interest" description="Disordered" evidence="3">
    <location>
        <begin position="1"/>
        <end position="41"/>
    </location>
</feature>
<organism evidence="4 5">
    <name type="scientific">BD1-7 clade bacterium</name>
    <dbReference type="NCBI Taxonomy" id="2029982"/>
    <lineage>
        <taxon>Bacteria</taxon>
        <taxon>Pseudomonadati</taxon>
        <taxon>Pseudomonadota</taxon>
        <taxon>Gammaproteobacteria</taxon>
        <taxon>Cellvibrionales</taxon>
        <taxon>Spongiibacteraceae</taxon>
        <taxon>BD1-7 clade</taxon>
    </lineage>
</organism>
<dbReference type="PANTHER" id="PTHR13774:SF17">
    <property type="entry name" value="PHENAZINE BIOSYNTHESIS-LIKE DOMAIN-CONTAINING PROTEIN"/>
    <property type="match status" value="1"/>
</dbReference>
<evidence type="ECO:0000313" key="4">
    <source>
        <dbReference type="EMBL" id="CAA0108321.1"/>
    </source>
</evidence>
<keyword evidence="5" id="KW-1185">Reference proteome</keyword>
<evidence type="ECO:0000256" key="2">
    <source>
        <dbReference type="ARBA" id="ARBA00023235"/>
    </source>
</evidence>
<proteinExistence type="inferred from homology"/>
<dbReference type="EMBL" id="CACSIO010000012">
    <property type="protein sequence ID" value="CAA0108321.1"/>
    <property type="molecule type" value="Genomic_DNA"/>
</dbReference>
<dbReference type="InterPro" id="IPR003719">
    <property type="entry name" value="Phenazine_PhzF-like"/>
</dbReference>
<evidence type="ECO:0000313" key="5">
    <source>
        <dbReference type="Proteomes" id="UP000441399"/>
    </source>
</evidence>
<dbReference type="Gene3D" id="3.10.310.10">
    <property type="entry name" value="Diaminopimelate Epimerase, Chain A, domain 1"/>
    <property type="match status" value="2"/>
</dbReference>
<comment type="similarity">
    <text evidence="1">Belongs to the PhzF family.</text>
</comment>
<dbReference type="GO" id="GO:0005737">
    <property type="term" value="C:cytoplasm"/>
    <property type="evidence" value="ECO:0007669"/>
    <property type="project" value="TreeGrafter"/>
</dbReference>
<dbReference type="GO" id="GO:0016853">
    <property type="term" value="F:isomerase activity"/>
    <property type="evidence" value="ECO:0007669"/>
    <property type="project" value="UniProtKB-KW"/>
</dbReference>
<keyword evidence="2" id="KW-0413">Isomerase</keyword>
<gene>
    <name evidence="4" type="ORF">OPDIPICF_01327</name>
</gene>
<dbReference type="OrthoDB" id="9788221at2"/>
<name>A0A5S9PV00_9GAMM</name>
<dbReference type="PANTHER" id="PTHR13774">
    <property type="entry name" value="PHENAZINE BIOSYNTHESIS PROTEIN"/>
    <property type="match status" value="1"/>
</dbReference>
<dbReference type="Pfam" id="PF02567">
    <property type="entry name" value="PhzC-PhzF"/>
    <property type="match status" value="1"/>
</dbReference>
<reference evidence="4 5" key="1">
    <citation type="submission" date="2019-11" db="EMBL/GenBank/DDBJ databases">
        <authorList>
            <person name="Holert J."/>
        </authorList>
    </citation>
    <scope>NUCLEOTIDE SEQUENCE [LARGE SCALE GENOMIC DNA]</scope>
    <source>
        <strain evidence="4">SB11_3</strain>
    </source>
</reference>
<dbReference type="SUPFAM" id="SSF54506">
    <property type="entry name" value="Diaminopimelate epimerase-like"/>
    <property type="match status" value="1"/>
</dbReference>
<dbReference type="AlphaFoldDB" id="A0A5S9PV00"/>
<sequence length="335" mass="36141">MPSVPVEYSHSKYDSDPSSGHKLDSLPDDHTKSDRDSQFGTHSTVSRFRAFIDASTQQGGNACTLISGYSSDPAQQTGVVTDISQYLQTLQIPPLFDGALCLLSSVDIDDQAPSNLSDSLSFQVSCFTPSGDMIQCCGHGLLSTAFHIFQFMSSGSPKLASESSTIQLVMGDSSVNATLDGECVWLQFPVIETQPATHAWLPLFFTGFDIQAVAQTSAADGYLIVQLLDDSDLSKVQLPGSALANFSQRALIVTTAVSASGPHNMHFRYFAPQYGVAEDTATGSAMRILAVFWHPRFQFLNALQCSTQQGVLKSVFCHDHVKVGGFCVRDNTTTI</sequence>
<dbReference type="Proteomes" id="UP000441399">
    <property type="component" value="Unassembled WGS sequence"/>
</dbReference>